<reference evidence="2" key="1">
    <citation type="submission" date="2016-10" db="EMBL/GenBank/DDBJ databases">
        <authorList>
            <person name="Varghese N."/>
            <person name="Submissions S."/>
        </authorList>
    </citation>
    <scope>NUCLEOTIDE SEQUENCE [LARGE SCALE GENOMIC DNA]</scope>
    <source>
        <strain evidence="2">NLAE-zl-G277</strain>
    </source>
</reference>
<dbReference type="AlphaFoldDB" id="A0A1I0JKB0"/>
<dbReference type="Proteomes" id="UP000198508">
    <property type="component" value="Unassembled WGS sequence"/>
</dbReference>
<evidence type="ECO:0000313" key="1">
    <source>
        <dbReference type="EMBL" id="SEU10751.1"/>
    </source>
</evidence>
<dbReference type="NCBIfam" id="TIGR01784">
    <property type="entry name" value="T_den_put_tspse"/>
    <property type="match status" value="1"/>
</dbReference>
<sequence length="316" mass="37318">MEQTRYKRRLKRRKRKELKELNLLNRFLFNEVLEDPVAYRAVLEIILGHNIRLKANVQSEKEIRTLPTFRGIRLDVWGQDEEDNIYNSEMQRKNTRNLPRRNRYYQSVLDAGLPEPGVVDFNQMNNVCLITIAPFDLFGRNRCMYTFRMKCDEDSTLDLDDGAVRIFLNTRGTVTEGCSQELLDLLRYVEKSNERVAAESESRCLKLLHNRVRAVKSNDENEVRLMQLWEEKAYARLAGAKAKLIEQVCKKLRKGKNAQEIAEELEEDIELITRICEAARESAPEYDCDEIFEILWGEDFYDDEYEYEYEDEDVGE</sequence>
<dbReference type="RefSeq" id="WP_092369337.1">
    <property type="nucleotide sequence ID" value="NZ_FOIM01000031.1"/>
</dbReference>
<proteinExistence type="predicted"/>
<accession>A0A1I0JKB0</accession>
<dbReference type="EMBL" id="FOIM01000031">
    <property type="protein sequence ID" value="SEU10751.1"/>
    <property type="molecule type" value="Genomic_DNA"/>
</dbReference>
<organism evidence="1 2">
    <name type="scientific">Enterocloster lavalensis</name>
    <dbReference type="NCBI Taxonomy" id="460384"/>
    <lineage>
        <taxon>Bacteria</taxon>
        <taxon>Bacillati</taxon>
        <taxon>Bacillota</taxon>
        <taxon>Clostridia</taxon>
        <taxon>Lachnospirales</taxon>
        <taxon>Lachnospiraceae</taxon>
        <taxon>Enterocloster</taxon>
    </lineage>
</organism>
<keyword evidence="2" id="KW-1185">Reference proteome</keyword>
<dbReference type="InterPro" id="IPR010106">
    <property type="entry name" value="RpnA"/>
</dbReference>
<evidence type="ECO:0008006" key="3">
    <source>
        <dbReference type="Google" id="ProtNLM"/>
    </source>
</evidence>
<evidence type="ECO:0000313" key="2">
    <source>
        <dbReference type="Proteomes" id="UP000198508"/>
    </source>
</evidence>
<dbReference type="GeneID" id="93280782"/>
<dbReference type="STRING" id="460384.SAMN05216313_13151"/>
<protein>
    <recommendedName>
        <fullName evidence="3">Rpn family recombination-promoting nuclease/putative transposase</fullName>
    </recommendedName>
</protein>
<gene>
    <name evidence="1" type="ORF">SAMN05216313_13151</name>
</gene>
<name>A0A1I0JKB0_9FIRM</name>